<dbReference type="PROSITE" id="PS50835">
    <property type="entry name" value="IG_LIKE"/>
    <property type="match status" value="1"/>
</dbReference>
<dbReference type="AlphaFoldDB" id="A0A194Q667"/>
<reference evidence="2 3" key="1">
    <citation type="journal article" date="2015" name="Nat. Commun.">
        <title>Outbred genome sequencing and CRISPR/Cas9 gene editing in butterflies.</title>
        <authorList>
            <person name="Li X."/>
            <person name="Fan D."/>
            <person name="Zhang W."/>
            <person name="Liu G."/>
            <person name="Zhang L."/>
            <person name="Zhao L."/>
            <person name="Fang X."/>
            <person name="Chen L."/>
            <person name="Dong Y."/>
            <person name="Chen Y."/>
            <person name="Ding Y."/>
            <person name="Zhao R."/>
            <person name="Feng M."/>
            <person name="Zhu Y."/>
            <person name="Feng Y."/>
            <person name="Jiang X."/>
            <person name="Zhu D."/>
            <person name="Xiang H."/>
            <person name="Feng X."/>
            <person name="Li S."/>
            <person name="Wang J."/>
            <person name="Zhang G."/>
            <person name="Kronforst M.R."/>
            <person name="Wang W."/>
        </authorList>
    </citation>
    <scope>NUCLEOTIDE SEQUENCE [LARGE SCALE GENOMIC DNA]</scope>
    <source>
        <strain evidence="2">Ya'a_city_454_Px</strain>
        <tissue evidence="2">Whole body</tissue>
    </source>
</reference>
<dbReference type="CDD" id="cd00096">
    <property type="entry name" value="Ig"/>
    <property type="match status" value="1"/>
</dbReference>
<dbReference type="InterPro" id="IPR013151">
    <property type="entry name" value="Immunoglobulin_dom"/>
</dbReference>
<keyword evidence="3" id="KW-1185">Reference proteome</keyword>
<dbReference type="PANTHER" id="PTHR21261">
    <property type="entry name" value="BEAT PROTEIN"/>
    <property type="match status" value="1"/>
</dbReference>
<dbReference type="EMBL" id="KQ459439">
    <property type="protein sequence ID" value="KPJ01027.1"/>
    <property type="molecule type" value="Genomic_DNA"/>
</dbReference>
<dbReference type="InterPro" id="IPR036179">
    <property type="entry name" value="Ig-like_dom_sf"/>
</dbReference>
<dbReference type="SUPFAM" id="SSF48726">
    <property type="entry name" value="Immunoglobulin"/>
    <property type="match status" value="1"/>
</dbReference>
<dbReference type="Proteomes" id="UP000053268">
    <property type="component" value="Unassembled WGS sequence"/>
</dbReference>
<name>A0A194Q667_PAPXU</name>
<proteinExistence type="predicted"/>
<dbReference type="InterPro" id="IPR013783">
    <property type="entry name" value="Ig-like_fold"/>
</dbReference>
<accession>A0A194Q667</accession>
<dbReference type="Gene3D" id="2.60.40.10">
    <property type="entry name" value="Immunoglobulins"/>
    <property type="match status" value="1"/>
</dbReference>
<dbReference type="InterPro" id="IPR007110">
    <property type="entry name" value="Ig-like_dom"/>
</dbReference>
<dbReference type="PANTHER" id="PTHR21261:SF2">
    <property type="entry name" value="GH04238P-RELATED"/>
    <property type="match status" value="1"/>
</dbReference>
<organism evidence="2 3">
    <name type="scientific">Papilio xuthus</name>
    <name type="common">Asian swallowtail butterfly</name>
    <dbReference type="NCBI Taxonomy" id="66420"/>
    <lineage>
        <taxon>Eukaryota</taxon>
        <taxon>Metazoa</taxon>
        <taxon>Ecdysozoa</taxon>
        <taxon>Arthropoda</taxon>
        <taxon>Hexapoda</taxon>
        <taxon>Insecta</taxon>
        <taxon>Pterygota</taxon>
        <taxon>Neoptera</taxon>
        <taxon>Endopterygota</taxon>
        <taxon>Lepidoptera</taxon>
        <taxon>Glossata</taxon>
        <taxon>Ditrysia</taxon>
        <taxon>Papilionoidea</taxon>
        <taxon>Papilionidae</taxon>
        <taxon>Papilioninae</taxon>
        <taxon>Papilio</taxon>
    </lineage>
</organism>
<dbReference type="STRING" id="66420.A0A194Q667"/>
<dbReference type="Pfam" id="PF00047">
    <property type="entry name" value="ig"/>
    <property type="match status" value="1"/>
</dbReference>
<sequence>MITKLSIISFYPAALKYKKIMQDDILKWNGFQRSSQLIENRETIFELAHPIITRLPSERAPNVPAGVHSVRIINIRVPEVIEYGTRDAVTLDCDYVTKNVTGLVVKWFYNDRSQPLDLTYKVSQNPYMKHRALRILQPGTELTGNYTCVVSTFLAEDEKTRPMTIFVPETRFDMIQDRLHDGYLNIICSVEGVFPKPELVILVGNRPLNAKSSIKNFEGRYTALTSAVVSVDSLPPTVEILCDMQVPLANYFSRKRDIFYRDPPLSSPESTNYLQTSPDAGNSMESMPVLVLVPIVLLYILQSR</sequence>
<feature type="domain" description="Ig-like" evidence="1">
    <location>
        <begin position="50"/>
        <end position="164"/>
    </location>
</feature>
<evidence type="ECO:0000259" key="1">
    <source>
        <dbReference type="PROSITE" id="PS50835"/>
    </source>
</evidence>
<gene>
    <name evidence="2" type="ORF">RR46_05292</name>
</gene>
<evidence type="ECO:0000313" key="3">
    <source>
        <dbReference type="Proteomes" id="UP000053268"/>
    </source>
</evidence>
<protein>
    <recommendedName>
        <fullName evidence="1">Ig-like domain-containing protein</fullName>
    </recommendedName>
</protein>
<evidence type="ECO:0000313" key="2">
    <source>
        <dbReference type="EMBL" id="KPJ01027.1"/>
    </source>
</evidence>